<dbReference type="Gene3D" id="3.10.580.10">
    <property type="entry name" value="CBS-domain"/>
    <property type="match status" value="1"/>
</dbReference>
<dbReference type="EMBL" id="JACNIG010000108">
    <property type="protein sequence ID" value="MBC8431067.1"/>
    <property type="molecule type" value="Genomic_DNA"/>
</dbReference>
<dbReference type="PROSITE" id="PS51371">
    <property type="entry name" value="CBS"/>
    <property type="match status" value="1"/>
</dbReference>
<gene>
    <name evidence="3" type="ORF">H8D96_04025</name>
</gene>
<dbReference type="AlphaFoldDB" id="A0A8J6P0I0"/>
<dbReference type="Pfam" id="PF00571">
    <property type="entry name" value="CBS"/>
    <property type="match status" value="2"/>
</dbReference>
<protein>
    <submittedName>
        <fullName evidence="3">CBS domain-containing protein</fullName>
    </submittedName>
</protein>
<evidence type="ECO:0000313" key="3">
    <source>
        <dbReference type="EMBL" id="MBC8431067.1"/>
    </source>
</evidence>
<evidence type="ECO:0000256" key="1">
    <source>
        <dbReference type="PROSITE-ProRule" id="PRU00703"/>
    </source>
</evidence>
<dbReference type="SUPFAM" id="SSF54631">
    <property type="entry name" value="CBS-domain pair"/>
    <property type="match status" value="1"/>
</dbReference>
<evidence type="ECO:0000259" key="2">
    <source>
        <dbReference type="PROSITE" id="PS51371"/>
    </source>
</evidence>
<reference evidence="3 4" key="1">
    <citation type="submission" date="2020-08" db="EMBL/GenBank/DDBJ databases">
        <title>Bridging the membrane lipid divide: bacteria of the FCB group superphylum have the potential to synthesize archaeal ether lipids.</title>
        <authorList>
            <person name="Villanueva L."/>
            <person name="Von Meijenfeldt F.A.B."/>
            <person name="Westbye A.B."/>
            <person name="Yadav S."/>
            <person name="Hopmans E.C."/>
            <person name="Dutilh B.E."/>
            <person name="Sinninghe Damste J.S."/>
        </authorList>
    </citation>
    <scope>NUCLEOTIDE SEQUENCE [LARGE SCALE GENOMIC DNA]</scope>
    <source>
        <strain evidence="3">NIOZ-UU17</strain>
    </source>
</reference>
<name>A0A8J6P0I0_9BACT</name>
<evidence type="ECO:0000313" key="4">
    <source>
        <dbReference type="Proteomes" id="UP000605201"/>
    </source>
</evidence>
<dbReference type="InterPro" id="IPR000644">
    <property type="entry name" value="CBS_dom"/>
</dbReference>
<dbReference type="InterPro" id="IPR046342">
    <property type="entry name" value="CBS_dom_sf"/>
</dbReference>
<feature type="domain" description="CBS" evidence="2">
    <location>
        <begin position="10"/>
        <end position="78"/>
    </location>
</feature>
<dbReference type="Proteomes" id="UP000605201">
    <property type="component" value="Unassembled WGS sequence"/>
</dbReference>
<organism evidence="3 4">
    <name type="scientific">Candidatus Desulfatibia vada</name>
    <dbReference type="NCBI Taxonomy" id="2841696"/>
    <lineage>
        <taxon>Bacteria</taxon>
        <taxon>Pseudomonadati</taxon>
        <taxon>Thermodesulfobacteriota</taxon>
        <taxon>Desulfobacteria</taxon>
        <taxon>Desulfobacterales</taxon>
        <taxon>Desulfobacterales incertae sedis</taxon>
        <taxon>Candidatus Desulfatibia</taxon>
    </lineage>
</organism>
<accession>A0A8J6P0I0</accession>
<sequence>METKTVQDLMRPLSEYRTISIEANLYQAAQALDQAQKEFEQNPKLHKILLISDEQGEIVGKISQLDVLRVLEPKGKPLGDSGSLSRFGVTPKYLKPMLAQCKFWDKQLIEICQGAVRVQVKKLIHAPAEGEFVEEDASLAEAIHQLALEHHQSLLVTRNNKIVGVLRQIDIFKEVFQTLSECRL</sequence>
<proteinExistence type="predicted"/>
<keyword evidence="1" id="KW-0129">CBS domain</keyword>
<comment type="caution">
    <text evidence="3">The sequence shown here is derived from an EMBL/GenBank/DDBJ whole genome shotgun (WGS) entry which is preliminary data.</text>
</comment>